<feature type="signal peptide" evidence="3">
    <location>
        <begin position="1"/>
        <end position="18"/>
    </location>
</feature>
<gene>
    <name evidence="5" type="ORF">OF897_17500</name>
</gene>
<dbReference type="PANTHER" id="PTHR46708">
    <property type="entry name" value="TENASCIN"/>
    <property type="match status" value="1"/>
</dbReference>
<dbReference type="PANTHER" id="PTHR46708:SF2">
    <property type="entry name" value="FIBRONECTIN TYPE-III DOMAIN-CONTAINING PROTEIN"/>
    <property type="match status" value="1"/>
</dbReference>
<evidence type="ECO:0000313" key="6">
    <source>
        <dbReference type="Proteomes" id="UP001073122"/>
    </source>
</evidence>
<dbReference type="InterPro" id="IPR013783">
    <property type="entry name" value="Ig-like_fold"/>
</dbReference>
<dbReference type="PROSITE" id="PS50853">
    <property type="entry name" value="FN3"/>
    <property type="match status" value="4"/>
</dbReference>
<keyword evidence="1 3" id="KW-0732">Signal</keyword>
<feature type="domain" description="Fibronectin type-III" evidence="4">
    <location>
        <begin position="971"/>
        <end position="1063"/>
    </location>
</feature>
<proteinExistence type="predicted"/>
<dbReference type="RefSeq" id="WP_267266966.1">
    <property type="nucleotide sequence ID" value="NZ_JAOVZW010000023.1"/>
</dbReference>
<dbReference type="InterPro" id="IPR026444">
    <property type="entry name" value="Secre_tail"/>
</dbReference>
<dbReference type="Gene3D" id="2.60.40.2700">
    <property type="match status" value="2"/>
</dbReference>
<dbReference type="NCBIfam" id="TIGR04183">
    <property type="entry name" value="Por_Secre_tail"/>
    <property type="match status" value="1"/>
</dbReference>
<reference evidence="5" key="1">
    <citation type="submission" date="2022-10" db="EMBL/GenBank/DDBJ databases">
        <title>Chryseobacterium sp. nov., a novel bacterial species.</title>
        <authorList>
            <person name="Cao Y."/>
        </authorList>
    </citation>
    <scope>NUCLEOTIDE SEQUENCE</scope>
    <source>
        <strain evidence="5">CCTCC AB2015118</strain>
    </source>
</reference>
<evidence type="ECO:0000256" key="2">
    <source>
        <dbReference type="ARBA" id="ARBA00022737"/>
    </source>
</evidence>
<organism evidence="5 6">
    <name type="scientific">Chryseobacterium formosus</name>
    <dbReference type="NCBI Taxonomy" id="1537363"/>
    <lineage>
        <taxon>Bacteria</taxon>
        <taxon>Pseudomonadati</taxon>
        <taxon>Bacteroidota</taxon>
        <taxon>Flavobacteriia</taxon>
        <taxon>Flavobacteriales</taxon>
        <taxon>Weeksellaceae</taxon>
        <taxon>Chryseobacterium group</taxon>
        <taxon>Chryseobacterium</taxon>
    </lineage>
</organism>
<sequence>MKKILLIWGLLIGLLVHAQVAQITTGTAGTPAYNAGPVYRSSTSSSYDASRYSYLYTASELAAAGITSGVTINDLGWVKNNNATTTGGGIFRIYMKNSTATAYAAASETWANLNSGATLVYQNLNQAIPATMTPNYIVFALNTPFTYTGGSLEISVEWDINQVTGNPSTGTFDWLWSTVPNRIYGTGNTTLAGITTLSSTTNSISTIDDRRPFLQIGYSAGGACSGAVTAGTASASATAVCANIPFNLVLTGATTGGGITYQWQRSPAGANTFTNIVGATTMSYAVTNHTAASDYRCVVTCTNGGSTQNSNIVTVGLNTGGQCLNYCTPIYTYNCGSGDDLNSFVITGVAPSIISDLNTGCNGAGYYDRTTAFTPVNLLPGQSYPVQINTTYSSPDYEKVSIWIDFNDNGTFDAAEKLLTDLPLLQSPAFANANIAIPLTAPAGVHRMRVRAIYNTLGVDACSSASYGETHDYNVNILALAPCAGAPVSGTASATTTNACIGVPFNLVLTGYTFGGGITYQWFSSPAGAGTFTAIAGATTPTYTVASQTVATDYRCVVTCANSSQSATSNIVSVGQNLPSQCYCTPTGGSSSNSYYFNNITTTLGWTNLNYTATSYNAYVNTNTTVLTSPGNNVNISLATTGGSSYYYKVWVDWNGDGVFANPGELVLSNANYVATLSGTIPVPAGTALGNYRVRTSTSYSGVVPPCGPAPYGNYVDFTLSVVAPPTCLPPTNFTLQSATTTSATVQWTVPSPAPAGGYDVYYSTSNTPPTAGTVPQFSGVSGPSQLINGLTPSTTYYVWVRAKCSSSDISYWSGPVTVFTNYCTPTGGSSSTSYYLKTVTTTGGFTNLNYTANTYQAYVNNSATSFSVLPNNPVDFSMNGGTSNYYYIWIDWNNDMVFTPGTGPGGEEVYFSNGYVNTATGTILTTGRPSGSYRARFATSWSGTLTPCGAANYGNYVDFTFIIKPCSTVAPTNVTVNTITHNSAIVNWTPSPDNLNYRVYWKELTSATWTNSSVILSPPATSYPINTGLQPATNYEVKVVAICNGTEGTAPSVPFATKCDPAPPTVTISNITPNSAVVTWNPLVASAVYTIRWRKVGSGVAGWQSPPAPGTPQPPLNSYTITGLDSFENYEVQVSTTCVGASVANPWSNPEVFTTIRVCEIPPPGLTITQLTPTTAEVIWDAYTGAGATNSYVFRYRKVGIPSWTTVNVNTNTYTITGLLELTKYEMQVANVCTGTPGNFTPLYYFTTPTVVYCQMGSTNFVSEFISKVTVTPTGKPQMTNTTAGSQYSDYTGTPTKFIEMIQGSTGNQIVVDKKLGSGAKGGVAVWIDFNRNGTFDLNERILADGPNESTTASATFNVPTDAFVSMTDYKYVVMRVAMSKDAIPVNCTSFANGEVEDYTVRISKLPVANALNQTDIMIYPNPVKSTLNVKNISKKANYKIYSAAGQLISSGIILNNKIDVSRLINGVYMIDIDDVQGTAQKKFIKE</sequence>
<dbReference type="InterPro" id="IPR045474">
    <property type="entry name" value="GEVED"/>
</dbReference>
<dbReference type="Pfam" id="PF20009">
    <property type="entry name" value="GEVED"/>
    <property type="match status" value="4"/>
</dbReference>
<feature type="domain" description="Fibronectin type-III" evidence="4">
    <location>
        <begin position="1064"/>
        <end position="1159"/>
    </location>
</feature>
<comment type="caution">
    <text evidence="5">The sequence shown here is derived from an EMBL/GenBank/DDBJ whole genome shotgun (WGS) entry which is preliminary data.</text>
</comment>
<accession>A0ABT3XVS2</accession>
<dbReference type="InterPro" id="IPR050991">
    <property type="entry name" value="ECM_Regulatory_Proteins"/>
</dbReference>
<keyword evidence="2" id="KW-0677">Repeat</keyword>
<dbReference type="Pfam" id="PF00041">
    <property type="entry name" value="fn3"/>
    <property type="match status" value="4"/>
</dbReference>
<dbReference type="SUPFAM" id="SSF49265">
    <property type="entry name" value="Fibronectin type III"/>
    <property type="match status" value="3"/>
</dbReference>
<protein>
    <submittedName>
        <fullName evidence="5">GEVED domain-containing protein</fullName>
    </submittedName>
</protein>
<evidence type="ECO:0000313" key="5">
    <source>
        <dbReference type="EMBL" id="MCX8525713.1"/>
    </source>
</evidence>
<dbReference type="Pfam" id="PF18962">
    <property type="entry name" value="Por_Secre_tail"/>
    <property type="match status" value="1"/>
</dbReference>
<dbReference type="SMART" id="SM00060">
    <property type="entry name" value="FN3"/>
    <property type="match status" value="5"/>
</dbReference>
<dbReference type="CDD" id="cd00063">
    <property type="entry name" value="FN3"/>
    <property type="match status" value="4"/>
</dbReference>
<feature type="domain" description="Fibronectin type-III" evidence="4">
    <location>
        <begin position="1163"/>
        <end position="1252"/>
    </location>
</feature>
<evidence type="ECO:0000259" key="4">
    <source>
        <dbReference type="PROSITE" id="PS50853"/>
    </source>
</evidence>
<dbReference type="EMBL" id="JAOVZW010000023">
    <property type="protein sequence ID" value="MCX8525713.1"/>
    <property type="molecule type" value="Genomic_DNA"/>
</dbReference>
<feature type="chain" id="PRO_5047255202" evidence="3">
    <location>
        <begin position="19"/>
        <end position="1488"/>
    </location>
</feature>
<name>A0ABT3XVS2_9FLAO</name>
<dbReference type="Proteomes" id="UP001073122">
    <property type="component" value="Unassembled WGS sequence"/>
</dbReference>
<dbReference type="Gene3D" id="2.60.40.10">
    <property type="entry name" value="Immunoglobulins"/>
    <property type="match status" value="4"/>
</dbReference>
<evidence type="ECO:0000256" key="3">
    <source>
        <dbReference type="SAM" id="SignalP"/>
    </source>
</evidence>
<dbReference type="InterPro" id="IPR003961">
    <property type="entry name" value="FN3_dom"/>
</dbReference>
<evidence type="ECO:0000256" key="1">
    <source>
        <dbReference type="ARBA" id="ARBA00022729"/>
    </source>
</evidence>
<feature type="domain" description="Fibronectin type-III" evidence="4">
    <location>
        <begin position="730"/>
        <end position="828"/>
    </location>
</feature>
<keyword evidence="6" id="KW-1185">Reference proteome</keyword>
<dbReference type="InterPro" id="IPR036116">
    <property type="entry name" value="FN3_sf"/>
</dbReference>